<feature type="chain" id="PRO_5022727191" evidence="1">
    <location>
        <begin position="22"/>
        <end position="140"/>
    </location>
</feature>
<organism evidence="2 3">
    <name type="scientific">Allosphingosinicella ginsenosidimutans</name>
    <dbReference type="NCBI Taxonomy" id="1176539"/>
    <lineage>
        <taxon>Bacteria</taxon>
        <taxon>Pseudomonadati</taxon>
        <taxon>Pseudomonadota</taxon>
        <taxon>Alphaproteobacteria</taxon>
        <taxon>Sphingomonadales</taxon>
        <taxon>Sphingomonadaceae</taxon>
        <taxon>Allosphingosinicella</taxon>
    </lineage>
</organism>
<comment type="caution">
    <text evidence="2">The sequence shown here is derived from an EMBL/GenBank/DDBJ whole genome shotgun (WGS) entry which is preliminary data.</text>
</comment>
<sequence length="140" mass="14515">MKTVAMIAVAGMALGGLAATAASQASQGPEAREQDRAARLLEGRTAEPVVHCVDQRRLGGNRSLANGDILFGDASSSIVYVNHPSGGCPELGSDRYLVTRSPTGQLCAGDIVTVRETGPGGIETGSCALGDFTPYRRARR</sequence>
<keyword evidence="1" id="KW-0732">Signal</keyword>
<evidence type="ECO:0000313" key="3">
    <source>
        <dbReference type="Proteomes" id="UP000321249"/>
    </source>
</evidence>
<accession>A0A5C6TTK3</accession>
<gene>
    <name evidence="2" type="ORF">FRZ32_06505</name>
</gene>
<name>A0A5C6TTK3_9SPHN</name>
<dbReference type="AlphaFoldDB" id="A0A5C6TTK3"/>
<evidence type="ECO:0000256" key="1">
    <source>
        <dbReference type="SAM" id="SignalP"/>
    </source>
</evidence>
<keyword evidence="3" id="KW-1185">Reference proteome</keyword>
<protein>
    <submittedName>
        <fullName evidence="2">Uncharacterized protein</fullName>
    </submittedName>
</protein>
<feature type="signal peptide" evidence="1">
    <location>
        <begin position="1"/>
        <end position="21"/>
    </location>
</feature>
<proteinExistence type="predicted"/>
<evidence type="ECO:0000313" key="2">
    <source>
        <dbReference type="EMBL" id="TXC63341.1"/>
    </source>
</evidence>
<dbReference type="EMBL" id="VOQQ01000001">
    <property type="protein sequence ID" value="TXC63341.1"/>
    <property type="molecule type" value="Genomic_DNA"/>
</dbReference>
<dbReference type="RefSeq" id="WP_147042751.1">
    <property type="nucleotide sequence ID" value="NZ_BAABIR010000003.1"/>
</dbReference>
<reference evidence="2 3" key="1">
    <citation type="journal article" date="2015" name="J. Microbiol.">
        <title>Sphingosinicella ginsenosidimutans sp. nov., with ginsenoside converting activity.</title>
        <authorList>
            <person name="Kim J.K."/>
            <person name="Kang M.S."/>
            <person name="Park S.C."/>
            <person name="Kim K.M."/>
            <person name="Choi K."/>
            <person name="Yoon M.H."/>
            <person name="Im W.T."/>
        </authorList>
    </citation>
    <scope>NUCLEOTIDE SEQUENCE [LARGE SCALE GENOMIC DNA]</scope>
    <source>
        <strain evidence="2 3">BS-11</strain>
    </source>
</reference>
<dbReference type="Proteomes" id="UP000321249">
    <property type="component" value="Unassembled WGS sequence"/>
</dbReference>
<dbReference type="OrthoDB" id="7596589at2"/>